<sequence>MISLNQSKKIISSYMYCNSWLLLIRCISTLVSN</sequence>
<proteinExistence type="predicted"/>
<dbReference type="EMBL" id="GBRH01169280">
    <property type="protein sequence ID" value="JAE28616.1"/>
    <property type="molecule type" value="Transcribed_RNA"/>
</dbReference>
<accession>A0A0A9H1C8</accession>
<protein>
    <submittedName>
        <fullName evidence="1">Uncharacterized protein</fullName>
    </submittedName>
</protein>
<evidence type="ECO:0000313" key="1">
    <source>
        <dbReference type="EMBL" id="JAE28616.1"/>
    </source>
</evidence>
<reference evidence="1" key="2">
    <citation type="journal article" date="2015" name="Data Brief">
        <title>Shoot transcriptome of the giant reed, Arundo donax.</title>
        <authorList>
            <person name="Barrero R.A."/>
            <person name="Guerrero F.D."/>
            <person name="Moolhuijzen P."/>
            <person name="Goolsby J.A."/>
            <person name="Tidwell J."/>
            <person name="Bellgard S.E."/>
            <person name="Bellgard M.I."/>
        </authorList>
    </citation>
    <scope>NUCLEOTIDE SEQUENCE</scope>
    <source>
        <tissue evidence="1">Shoot tissue taken approximately 20 cm above the soil surface</tissue>
    </source>
</reference>
<dbReference type="AlphaFoldDB" id="A0A0A9H1C8"/>
<reference evidence="1" key="1">
    <citation type="submission" date="2014-09" db="EMBL/GenBank/DDBJ databases">
        <authorList>
            <person name="Magalhaes I.L.F."/>
            <person name="Oliveira U."/>
            <person name="Santos F.R."/>
            <person name="Vidigal T.H.D.A."/>
            <person name="Brescovit A.D."/>
            <person name="Santos A.J."/>
        </authorList>
    </citation>
    <scope>NUCLEOTIDE SEQUENCE</scope>
    <source>
        <tissue evidence="1">Shoot tissue taken approximately 20 cm above the soil surface</tissue>
    </source>
</reference>
<organism evidence="1">
    <name type="scientific">Arundo donax</name>
    <name type="common">Giant reed</name>
    <name type="synonym">Donax arundinaceus</name>
    <dbReference type="NCBI Taxonomy" id="35708"/>
    <lineage>
        <taxon>Eukaryota</taxon>
        <taxon>Viridiplantae</taxon>
        <taxon>Streptophyta</taxon>
        <taxon>Embryophyta</taxon>
        <taxon>Tracheophyta</taxon>
        <taxon>Spermatophyta</taxon>
        <taxon>Magnoliopsida</taxon>
        <taxon>Liliopsida</taxon>
        <taxon>Poales</taxon>
        <taxon>Poaceae</taxon>
        <taxon>PACMAD clade</taxon>
        <taxon>Arundinoideae</taxon>
        <taxon>Arundineae</taxon>
        <taxon>Arundo</taxon>
    </lineage>
</organism>
<name>A0A0A9H1C8_ARUDO</name>